<proteinExistence type="predicted"/>
<protein>
    <submittedName>
        <fullName evidence="2">ImmA/IrrE family metallo-endopeptidase</fullName>
    </submittedName>
</protein>
<reference evidence="2 3" key="1">
    <citation type="submission" date="2024-09" db="EMBL/GenBank/DDBJ databases">
        <authorList>
            <person name="Sun Q."/>
            <person name="Mori K."/>
        </authorList>
    </citation>
    <scope>NUCLEOTIDE SEQUENCE [LARGE SCALE GENOMIC DNA]</scope>
    <source>
        <strain evidence="2 3">CECT 7908</strain>
    </source>
</reference>
<dbReference type="InterPro" id="IPR010359">
    <property type="entry name" value="IrrE_HExxH"/>
</dbReference>
<organism evidence="2 3">
    <name type="scientific">Flavobacterium branchiarum</name>
    <dbReference type="NCBI Taxonomy" id="1114870"/>
    <lineage>
        <taxon>Bacteria</taxon>
        <taxon>Pseudomonadati</taxon>
        <taxon>Bacteroidota</taxon>
        <taxon>Flavobacteriia</taxon>
        <taxon>Flavobacteriales</taxon>
        <taxon>Flavobacteriaceae</taxon>
        <taxon>Flavobacterium</taxon>
    </lineage>
</organism>
<dbReference type="EMBL" id="JBHMEX010000014">
    <property type="protein sequence ID" value="MFB9063427.1"/>
    <property type="molecule type" value="Genomic_DNA"/>
</dbReference>
<comment type="caution">
    <text evidence="2">The sequence shown here is derived from an EMBL/GenBank/DDBJ whole genome shotgun (WGS) entry which is preliminary data.</text>
</comment>
<evidence type="ECO:0000259" key="1">
    <source>
        <dbReference type="Pfam" id="PF06114"/>
    </source>
</evidence>
<accession>A0ABV5FIR3</accession>
<dbReference type="RefSeq" id="WP_290267264.1">
    <property type="nucleotide sequence ID" value="NZ_JAUFQQ010000005.1"/>
</dbReference>
<gene>
    <name evidence="2" type="ORF">ACFFUQ_05280</name>
</gene>
<feature type="domain" description="IrrE N-terminal-like" evidence="1">
    <location>
        <begin position="67"/>
        <end position="174"/>
    </location>
</feature>
<keyword evidence="3" id="KW-1185">Reference proteome</keyword>
<evidence type="ECO:0000313" key="2">
    <source>
        <dbReference type="EMBL" id="MFB9063427.1"/>
    </source>
</evidence>
<dbReference type="Gene3D" id="1.10.10.2910">
    <property type="match status" value="1"/>
</dbReference>
<dbReference type="Pfam" id="PF06114">
    <property type="entry name" value="Peptidase_M78"/>
    <property type="match status" value="1"/>
</dbReference>
<sequence length="293" mass="34147">MTLHSKKDIENISLDILKSSKALDVFPTPVDKIVQYSELYIAGGIDLKSLEKKYKTSLFSDVLKSGLSKIRGFLDRKEKVIYLDMNQIISRQNFVTLHETGHNVLPWQNKILEFLDDDETLDPDTQEEFENEANYFASVTLFQCDRFDNEIKKFELGMPSVMQLSNYFGASVHATFRRYVENSKFRCGLLVLKNLSEKGRVANGDFRNAFHSESFLNNFGSIEWPENFGYKWEFIRDHLFLKKKWKTNGTINLKTLNGDVDFTYHYFDNTYNAFVLIFPKGENKTTKTKIILQ</sequence>
<dbReference type="Proteomes" id="UP001589589">
    <property type="component" value="Unassembled WGS sequence"/>
</dbReference>
<name>A0ABV5FIR3_9FLAO</name>
<evidence type="ECO:0000313" key="3">
    <source>
        <dbReference type="Proteomes" id="UP001589589"/>
    </source>
</evidence>